<dbReference type="InterPro" id="IPR036852">
    <property type="entry name" value="Peptidase_S8/S53_dom_sf"/>
</dbReference>
<evidence type="ECO:0000256" key="3">
    <source>
        <dbReference type="ARBA" id="ARBA00022801"/>
    </source>
</evidence>
<dbReference type="RefSeq" id="WP_015753243.1">
    <property type="nucleotide sequence ID" value="NC_013222.1"/>
</dbReference>
<evidence type="ECO:0000256" key="5">
    <source>
        <dbReference type="PROSITE-ProRule" id="PRU01240"/>
    </source>
</evidence>
<evidence type="ECO:0000256" key="4">
    <source>
        <dbReference type="ARBA" id="ARBA00022825"/>
    </source>
</evidence>
<dbReference type="InterPro" id="IPR023828">
    <property type="entry name" value="Peptidase_S8_Ser-AS"/>
</dbReference>
<dbReference type="Gene3D" id="3.40.50.200">
    <property type="entry name" value="Peptidase S8/S53 domain"/>
    <property type="match status" value="2"/>
</dbReference>
<keyword evidence="9" id="KW-1185">Reference proteome</keyword>
<feature type="active site" description="Charge relay system" evidence="5">
    <location>
        <position position="111"/>
    </location>
</feature>
<reference evidence="8 9" key="1">
    <citation type="journal article" date="2009" name="J. Bacteriol.">
        <title>Complete genome sequence of Robiginitalea biformata HTCC2501.</title>
        <authorList>
            <person name="Oh H.M."/>
            <person name="Giovannoni S.J."/>
            <person name="Lee K."/>
            <person name="Ferriera S."/>
            <person name="Johnson J."/>
            <person name="Cho J.C."/>
        </authorList>
    </citation>
    <scope>NUCLEOTIDE SEQUENCE [LARGE SCALE GENOMIC DNA]</scope>
    <source>
        <strain evidence="9">ATCC BAA-864 / HTCC2501 / KCTC 12146</strain>
    </source>
</reference>
<evidence type="ECO:0000313" key="8">
    <source>
        <dbReference type="EMBL" id="EAR16486.1"/>
    </source>
</evidence>
<dbReference type="OrthoDB" id="9798386at2"/>
<dbReference type="InterPro" id="IPR051048">
    <property type="entry name" value="Peptidase_S8/S53_subtilisin"/>
</dbReference>
<evidence type="ECO:0000313" key="9">
    <source>
        <dbReference type="Proteomes" id="UP000009049"/>
    </source>
</evidence>
<dbReference type="GO" id="GO:0004252">
    <property type="term" value="F:serine-type endopeptidase activity"/>
    <property type="evidence" value="ECO:0007669"/>
    <property type="project" value="UniProtKB-UniRule"/>
</dbReference>
<evidence type="ECO:0000256" key="2">
    <source>
        <dbReference type="ARBA" id="ARBA00022670"/>
    </source>
</evidence>
<dbReference type="PANTHER" id="PTHR43399">
    <property type="entry name" value="SUBTILISIN-RELATED"/>
    <property type="match status" value="1"/>
</dbReference>
<dbReference type="HOGENOM" id="CLU_022359_0_0_10"/>
<feature type="domain" description="Peptidase S8/S53" evidence="7">
    <location>
        <begin position="102"/>
        <end position="518"/>
    </location>
</feature>
<dbReference type="PROSITE" id="PS51892">
    <property type="entry name" value="SUBTILASE"/>
    <property type="match status" value="1"/>
</dbReference>
<feature type="chain" id="PRO_5002667394" evidence="6">
    <location>
        <begin position="20"/>
        <end position="565"/>
    </location>
</feature>
<protein>
    <submittedName>
        <fullName evidence="8">Serine protease / subtilase peptidase</fullName>
    </submittedName>
</protein>
<dbReference type="STRING" id="313596.RB2501_06290"/>
<evidence type="ECO:0000256" key="1">
    <source>
        <dbReference type="ARBA" id="ARBA00011073"/>
    </source>
</evidence>
<dbReference type="KEGG" id="rbi:RB2501_06290"/>
<accession>A4CHS8</accession>
<dbReference type="PANTHER" id="PTHR43399:SF4">
    <property type="entry name" value="CELL WALL-ASSOCIATED PROTEASE"/>
    <property type="match status" value="1"/>
</dbReference>
<evidence type="ECO:0000256" key="6">
    <source>
        <dbReference type="SAM" id="SignalP"/>
    </source>
</evidence>
<feature type="active site" description="Charge relay system" evidence="5">
    <location>
        <position position="482"/>
    </location>
</feature>
<dbReference type="GO" id="GO:0006508">
    <property type="term" value="P:proteolysis"/>
    <property type="evidence" value="ECO:0007669"/>
    <property type="project" value="UniProtKB-KW"/>
</dbReference>
<dbReference type="Proteomes" id="UP000009049">
    <property type="component" value="Chromosome"/>
</dbReference>
<dbReference type="SUPFAM" id="SSF52743">
    <property type="entry name" value="Subtilisin-like"/>
    <property type="match status" value="1"/>
</dbReference>
<keyword evidence="4 5" id="KW-0720">Serine protease</keyword>
<keyword evidence="6" id="KW-0732">Signal</keyword>
<dbReference type="EMBL" id="CP001712">
    <property type="protein sequence ID" value="EAR16486.1"/>
    <property type="molecule type" value="Genomic_DNA"/>
</dbReference>
<comment type="similarity">
    <text evidence="1 5">Belongs to the peptidase S8 family.</text>
</comment>
<feature type="active site" description="Charge relay system" evidence="5">
    <location>
        <position position="313"/>
    </location>
</feature>
<feature type="signal peptide" evidence="6">
    <location>
        <begin position="1"/>
        <end position="19"/>
    </location>
</feature>
<dbReference type="InterPro" id="IPR000209">
    <property type="entry name" value="Peptidase_S8/S53_dom"/>
</dbReference>
<dbReference type="InterPro" id="IPR015500">
    <property type="entry name" value="Peptidase_S8_subtilisin-rel"/>
</dbReference>
<organism evidence="8 9">
    <name type="scientific">Robiginitalea biformata (strain ATCC BAA-864 / DSM 15991 / KCTC 12146 / HTCC2501)</name>
    <dbReference type="NCBI Taxonomy" id="313596"/>
    <lineage>
        <taxon>Bacteria</taxon>
        <taxon>Pseudomonadati</taxon>
        <taxon>Bacteroidota</taxon>
        <taxon>Flavobacteriia</taxon>
        <taxon>Flavobacteriales</taxon>
        <taxon>Flavobacteriaceae</taxon>
        <taxon>Robiginitalea</taxon>
    </lineage>
</organism>
<dbReference type="PROSITE" id="PS00138">
    <property type="entry name" value="SUBTILASE_SER"/>
    <property type="match status" value="1"/>
</dbReference>
<sequence>MSKSILLFLLIFPAAWALAQPAGERYRVYTSREYQVREKQIREQQAREHNAREHQLRANANRSARHRLRGWHLADWKQDSLPGISLEKAYAWLDTHKSGHTGEEVVVAVLDTKLDIRHEAIRDNLWTNPGEIPGNGLDDDGNGYTDDVHGWNFLGNSAGEDVLYQLSETARAARLLEQIDTAALRLSDPKRLATLQKYAAAYREDAAFFRENYRALDSILSREEAALRDQAALGDNAALRDGEALRNGAANQNVAALRESRALREQRNAIAIQKQFFYNPDYQERAITGDRPDDLYDRRYGNPVISGRAPMEHALGVAGVLAARPNNRLGVADVSEKIRIMPVVMVAEGDEHDKDVALAIRYAVDNGAKIINMSWGKRQSLYPKWVQDAIRYASQRDVLLVHSAGNTADDLDAVDYYPLDYTPDGEFTESFLSVGALSPRKGPALVASFSNYGQRNVDLFAPGNFIFTPHTGNGYAYKQGTSYAAPLVAGVAALVWSHYPDFTAAEIKDILMASATRVDGEVYLPRKTRSASPQRVPFTRLCKSGGILNAFAALQLAAVRNRTRL</sequence>
<dbReference type="eggNOG" id="COG1404">
    <property type="taxonomic scope" value="Bacteria"/>
</dbReference>
<proteinExistence type="inferred from homology"/>
<dbReference type="AlphaFoldDB" id="A4CHS8"/>
<gene>
    <name evidence="8" type="ordered locus">RB2501_06290</name>
</gene>
<keyword evidence="2 5" id="KW-0645">Protease</keyword>
<dbReference type="Pfam" id="PF00082">
    <property type="entry name" value="Peptidase_S8"/>
    <property type="match status" value="1"/>
</dbReference>
<evidence type="ECO:0000259" key="7">
    <source>
        <dbReference type="Pfam" id="PF00082"/>
    </source>
</evidence>
<keyword evidence="3 5" id="KW-0378">Hydrolase</keyword>
<dbReference type="PRINTS" id="PR00723">
    <property type="entry name" value="SUBTILISIN"/>
</dbReference>
<name>A4CHS8_ROBBH</name>